<organism evidence="1 2">
    <name type="scientific">Theileria orientalis</name>
    <dbReference type="NCBI Taxonomy" id="68886"/>
    <lineage>
        <taxon>Eukaryota</taxon>
        <taxon>Sar</taxon>
        <taxon>Alveolata</taxon>
        <taxon>Apicomplexa</taxon>
        <taxon>Aconoidasida</taxon>
        <taxon>Piroplasmida</taxon>
        <taxon>Theileriidae</taxon>
        <taxon>Theileria</taxon>
    </lineage>
</organism>
<protein>
    <submittedName>
        <fullName evidence="1">Uncharacterized protein</fullName>
    </submittedName>
</protein>
<name>A0A976SL81_THEOR</name>
<dbReference type="Proteomes" id="UP000244803">
    <property type="component" value="Chromosome 2"/>
</dbReference>
<accession>A0A976SL81</accession>
<dbReference type="EMBL" id="CP056068">
    <property type="protein sequence ID" value="UVC54613.1"/>
    <property type="molecule type" value="Genomic_DNA"/>
</dbReference>
<sequence length="358" mass="41651">MLIAKRLLAPGHASCKPLPVLTHDGPNRFVKFKLRRIRRDYWNVLCFSNSNKLRTTAYELLNNYSPKQTEFIEDYSSNRAENNVESDDNESNIIKDVNKELKNEEVDTTEAQNKGLLIKSRGFWIVYSKRFKDSIHILSVSDIATILKSFHMYNKDTGEYVVAVLELQKRVNEMDRDAFMDCLWVLSRRLKLNTQKNFFKKLAQHVPNILYSLDALDIVKVLWNLHNAGYKDVNICRKVYMKFMDHMEELSEKGISQIYNCNLSAACLAFGRFGYRNMDLYSKIEPKISKSCNAEVLFQTSWGFHLAAIDVTKLVTERMETLVDSLGKIPRWKVQVWKTILNGTNCDTQLKKTVDEYL</sequence>
<evidence type="ECO:0000313" key="2">
    <source>
        <dbReference type="Proteomes" id="UP000244803"/>
    </source>
</evidence>
<gene>
    <name evidence="1" type="ORF">MACJ_003576</name>
</gene>
<evidence type="ECO:0000313" key="1">
    <source>
        <dbReference type="EMBL" id="UVC54613.1"/>
    </source>
</evidence>
<proteinExistence type="predicted"/>
<reference evidence="1" key="1">
    <citation type="submission" date="2022-07" db="EMBL/GenBank/DDBJ databases">
        <title>Evaluation of T. orientalis genome assembly methods using nanopore sequencing and analysis of variation between genomes.</title>
        <authorList>
            <person name="Yam J."/>
            <person name="Micallef M.L."/>
            <person name="Liu M."/>
            <person name="Djordjevic S.P."/>
            <person name="Bogema D.R."/>
            <person name="Jenkins C."/>
        </authorList>
    </citation>
    <scope>NUCLEOTIDE SEQUENCE</scope>
    <source>
        <strain evidence="1">Fish Creek</strain>
    </source>
</reference>
<dbReference type="AlphaFoldDB" id="A0A976SL81"/>